<protein>
    <recommendedName>
        <fullName evidence="1">HTH cro/C1-type domain-containing protein</fullName>
    </recommendedName>
</protein>
<name>A0A0R0EE47_9GAMM</name>
<accession>A0A0R0EE47</accession>
<keyword evidence="3" id="KW-1185">Reference proteome</keyword>
<reference evidence="2 3" key="1">
    <citation type="submission" date="2015-05" db="EMBL/GenBank/DDBJ databases">
        <title>Genome sequencing and analysis of members of genus Stenotrophomonas.</title>
        <authorList>
            <person name="Patil P.P."/>
            <person name="Midha S."/>
            <person name="Patil P.B."/>
        </authorList>
    </citation>
    <scope>NUCLEOTIDE SEQUENCE [LARGE SCALE GENOMIC DNA]</scope>
    <source>
        <strain evidence="2 3">JCM 16244</strain>
    </source>
</reference>
<dbReference type="InterPro" id="IPR001387">
    <property type="entry name" value="Cro/C1-type_HTH"/>
</dbReference>
<dbReference type="Gene3D" id="1.10.260.40">
    <property type="entry name" value="lambda repressor-like DNA-binding domains"/>
    <property type="match status" value="1"/>
</dbReference>
<dbReference type="AlphaFoldDB" id="A0A0R0EE47"/>
<organism evidence="2 3">
    <name type="scientific">Stenotrophomonas daejeonensis</name>
    <dbReference type="NCBI Taxonomy" id="659018"/>
    <lineage>
        <taxon>Bacteria</taxon>
        <taxon>Pseudomonadati</taxon>
        <taxon>Pseudomonadota</taxon>
        <taxon>Gammaproteobacteria</taxon>
        <taxon>Lysobacterales</taxon>
        <taxon>Lysobacteraceae</taxon>
        <taxon>Stenotrophomonas</taxon>
    </lineage>
</organism>
<evidence type="ECO:0000259" key="1">
    <source>
        <dbReference type="PROSITE" id="PS50943"/>
    </source>
</evidence>
<sequence>MSEERFEFSRRLAQAMSMAGYEPRPAVLFRLFNARYQGRSVSFQSASRWLGGRSIPEQDKLQVLAELFGVEPHQLRFGGGQRVAEPRQPWQVVGVREREVIDAFLALPQRKRELVGALVEALGEEEEEERKP</sequence>
<comment type="caution">
    <text evidence="2">The sequence shown here is derived from an EMBL/GenBank/DDBJ whole genome shotgun (WGS) entry which is preliminary data.</text>
</comment>
<gene>
    <name evidence="2" type="ORF">ABB34_00585</name>
</gene>
<dbReference type="GO" id="GO:0003677">
    <property type="term" value="F:DNA binding"/>
    <property type="evidence" value="ECO:0007669"/>
    <property type="project" value="InterPro"/>
</dbReference>
<dbReference type="STRING" id="659018.ABB34_00585"/>
<dbReference type="EMBL" id="LDJP01000005">
    <property type="protein sequence ID" value="KRG88334.1"/>
    <property type="molecule type" value="Genomic_DNA"/>
</dbReference>
<dbReference type="PROSITE" id="PS50943">
    <property type="entry name" value="HTH_CROC1"/>
    <property type="match status" value="1"/>
</dbReference>
<dbReference type="OrthoDB" id="5636356at2"/>
<evidence type="ECO:0000313" key="3">
    <source>
        <dbReference type="Proteomes" id="UP000050940"/>
    </source>
</evidence>
<proteinExistence type="predicted"/>
<dbReference type="Proteomes" id="UP000050940">
    <property type="component" value="Unassembled WGS sequence"/>
</dbReference>
<dbReference type="RefSeq" id="WP_057639297.1">
    <property type="nucleotide sequence ID" value="NZ_LDJP01000005.1"/>
</dbReference>
<dbReference type="PATRIC" id="fig|659018.3.peg.1749"/>
<feature type="domain" description="HTH cro/C1-type" evidence="1">
    <location>
        <begin position="41"/>
        <end position="75"/>
    </location>
</feature>
<dbReference type="InterPro" id="IPR010982">
    <property type="entry name" value="Lambda_DNA-bd_dom_sf"/>
</dbReference>
<evidence type="ECO:0000313" key="2">
    <source>
        <dbReference type="EMBL" id="KRG88334.1"/>
    </source>
</evidence>